<proteinExistence type="predicted"/>
<feature type="transmembrane region" description="Helical" evidence="1">
    <location>
        <begin position="36"/>
        <end position="59"/>
    </location>
</feature>
<organism evidence="2">
    <name type="scientific">Micractinium singularis</name>
    <dbReference type="NCBI Taxonomy" id="2607981"/>
    <lineage>
        <taxon>Eukaryota</taxon>
        <taxon>Viridiplantae</taxon>
        <taxon>Chlorophyta</taxon>
        <taxon>core chlorophytes</taxon>
        <taxon>Trebouxiophyceae</taxon>
        <taxon>Chlorellales</taxon>
        <taxon>Chlorellaceae</taxon>
        <taxon>Chlorella clade</taxon>
        <taxon>Micractinium</taxon>
    </lineage>
</organism>
<sequence length="132" mass="15459">MTNNSLKKIKPFDFFLLLCSFLYGNIFAIQCSNLNWGFLLIFGIVFLIENLEKFAYMVFKANQQTTDQKVTKTLFFFSSSRSQKRGFWDQNGFLQKNKTNSFFFTDATFFLFNSLKRGFLLGFFLEAFKVGS</sequence>
<keyword evidence="1" id="KW-0812">Transmembrane</keyword>
<geneLocation type="plastid" evidence="2"/>
<evidence type="ECO:0000256" key="1">
    <source>
        <dbReference type="SAM" id="Phobius"/>
    </source>
</evidence>
<dbReference type="AlphaFoldDB" id="A0A6M3RP47"/>
<reference evidence="2" key="1">
    <citation type="journal article" date="2020" name="Mitochondrial DNA Part B Resour">
        <title>Complete chloroplast genome of Micractinium singularis MM0003 (Chlorellaceae, Trebouxiophyceae).</title>
        <authorList>
            <person name="Jo S.-W."/>
            <person name="Kim K.M."/>
            <person name="Kang N.S."/>
            <person name="Lee J.A."/>
            <person name="Kim E.S."/>
            <person name="Yoon M."/>
            <person name="Hong J.W."/>
            <person name="Yoon H.-S."/>
        </authorList>
    </citation>
    <scope>NUCLEOTIDE SEQUENCE</scope>
    <source>
        <strain evidence="2">MM0003</strain>
    </source>
</reference>
<evidence type="ECO:0000313" key="2">
    <source>
        <dbReference type="EMBL" id="QJD22254.1"/>
    </source>
</evidence>
<reference evidence="2" key="2">
    <citation type="submission" date="2020-01" db="EMBL/GenBank/DDBJ databases">
        <authorList>
            <person name="Hong J.-W."/>
        </authorList>
    </citation>
    <scope>NUCLEOTIDE SEQUENCE</scope>
    <source>
        <strain evidence="2">MM0003</strain>
    </source>
</reference>
<gene>
    <name evidence="2" type="primary">ycf20</name>
</gene>
<keyword evidence="1" id="KW-0472">Membrane</keyword>
<protein>
    <submittedName>
        <fullName evidence="2">Hypothetical chloroplast RF20</fullName>
    </submittedName>
</protein>
<feature type="transmembrane region" description="Helical" evidence="1">
    <location>
        <begin position="12"/>
        <end position="30"/>
    </location>
</feature>
<keyword evidence="1" id="KW-1133">Transmembrane helix</keyword>
<accession>A0A6M3RP47</accession>
<name>A0A6M3RP47_9CHLO</name>
<keyword evidence="2" id="KW-0934">Plastid</keyword>
<dbReference type="EMBL" id="MN894287">
    <property type="protein sequence ID" value="QJD22254.1"/>
    <property type="molecule type" value="Genomic_DNA"/>
</dbReference>